<gene>
    <name evidence="1" type="ORF">LV85_02816</name>
</gene>
<dbReference type="SUPFAM" id="SSF75011">
    <property type="entry name" value="3-carboxy-cis,cis-mucoante lactonizing enzyme"/>
    <property type="match status" value="1"/>
</dbReference>
<comment type="caution">
    <text evidence="1">The sequence shown here is derived from an EMBL/GenBank/DDBJ whole genome shotgun (WGS) entry which is preliminary data.</text>
</comment>
<dbReference type="RefSeq" id="WP_111320458.1">
    <property type="nucleotide sequence ID" value="NZ_QKZT01000012.1"/>
</dbReference>
<accession>A0A2W7QNT8</accession>
<evidence type="ECO:0008006" key="3">
    <source>
        <dbReference type="Google" id="ProtNLM"/>
    </source>
</evidence>
<dbReference type="OrthoDB" id="819294at2"/>
<evidence type="ECO:0000313" key="2">
    <source>
        <dbReference type="Proteomes" id="UP000248882"/>
    </source>
</evidence>
<evidence type="ECO:0000313" key="1">
    <source>
        <dbReference type="EMBL" id="PZX50198.1"/>
    </source>
</evidence>
<keyword evidence="2" id="KW-1185">Reference proteome</keyword>
<organism evidence="1 2">
    <name type="scientific">Algoriphagus chordae</name>
    <dbReference type="NCBI Taxonomy" id="237019"/>
    <lineage>
        <taxon>Bacteria</taxon>
        <taxon>Pseudomonadati</taxon>
        <taxon>Bacteroidota</taxon>
        <taxon>Cytophagia</taxon>
        <taxon>Cytophagales</taxon>
        <taxon>Cyclobacteriaceae</taxon>
        <taxon>Algoriphagus</taxon>
    </lineage>
</organism>
<name>A0A2W7QNT8_9BACT</name>
<dbReference type="Proteomes" id="UP000248882">
    <property type="component" value="Unassembled WGS sequence"/>
</dbReference>
<dbReference type="AlphaFoldDB" id="A0A2W7QNT8"/>
<dbReference type="PROSITE" id="PS51257">
    <property type="entry name" value="PROKAR_LIPOPROTEIN"/>
    <property type="match status" value="1"/>
</dbReference>
<protein>
    <recommendedName>
        <fullName evidence="3">6-bladed beta-propeller protein</fullName>
    </recommendedName>
</protein>
<reference evidence="1 2" key="1">
    <citation type="submission" date="2018-06" db="EMBL/GenBank/DDBJ databases">
        <title>Genomic Encyclopedia of Archaeal and Bacterial Type Strains, Phase II (KMG-II): from individual species to whole genera.</title>
        <authorList>
            <person name="Goeker M."/>
        </authorList>
    </citation>
    <scope>NUCLEOTIDE SEQUENCE [LARGE SCALE GENOMIC DNA]</scope>
    <source>
        <strain evidence="1 2">DSM 19830</strain>
    </source>
</reference>
<proteinExistence type="predicted"/>
<sequence length="396" mass="43929">MNTISKTFLSISLITVISCSENKKQEISSDVEYSLEIIDSLDLQMLGDPLITSVSESGESFLFYDFASTDIVLTDSDGNIQSQFNKSEDTPDSYEFMVEAPGFVDEDKIAVVGMAGIFLYDKEGNMIKKIDHPETLGGGGFMAFPGKSVETAKLNGQTYLVTRSVRTRDTYPGEQKYYDTYKHLELVDIAQESSIEIVPFEQNSRFLDGMGYYESDFWPAVETKDNKLYVSLAGEPTLYRYSLSPEGASLDTVIQLTIPGFAGIEGTPRAEFAEGTVMLNGSTSSIQNIHILGDKLIVNYYGGISAENNAELSKLYAANKMEEADELYFKLDSQVSRGVLVFDLKSMALLGNLPLPSNANLESFASGGGYLWMQKNRSDEVEEDFLRVYKVKLTEK</sequence>
<dbReference type="EMBL" id="QKZT01000012">
    <property type="protein sequence ID" value="PZX50198.1"/>
    <property type="molecule type" value="Genomic_DNA"/>
</dbReference>